<evidence type="ECO:0000256" key="1">
    <source>
        <dbReference type="SAM" id="Phobius"/>
    </source>
</evidence>
<dbReference type="EMBL" id="JAHHHN010000041">
    <property type="protein sequence ID" value="MBW4565567.1"/>
    <property type="molecule type" value="Genomic_DNA"/>
</dbReference>
<evidence type="ECO:0000313" key="3">
    <source>
        <dbReference type="Proteomes" id="UP000715781"/>
    </source>
</evidence>
<accession>A0A951Q589</accession>
<protein>
    <submittedName>
        <fullName evidence="2">Uncharacterized protein</fullName>
    </submittedName>
</protein>
<comment type="caution">
    <text evidence="2">The sequence shown here is derived from an EMBL/GenBank/DDBJ whole genome shotgun (WGS) entry which is preliminary data.</text>
</comment>
<dbReference type="Proteomes" id="UP000715781">
    <property type="component" value="Unassembled WGS sequence"/>
</dbReference>
<keyword evidence="1" id="KW-0812">Transmembrane</keyword>
<name>A0A951Q589_9NOST</name>
<keyword evidence="1" id="KW-1133">Transmembrane helix</keyword>
<dbReference type="AlphaFoldDB" id="A0A951Q589"/>
<reference evidence="2" key="2">
    <citation type="journal article" date="2022" name="Microbiol. Resour. Announc.">
        <title>Metagenome Sequencing to Explore Phylogenomics of Terrestrial Cyanobacteria.</title>
        <authorList>
            <person name="Ward R.D."/>
            <person name="Stajich J.E."/>
            <person name="Johansen J.R."/>
            <person name="Huntemann M."/>
            <person name="Clum A."/>
            <person name="Foster B."/>
            <person name="Foster B."/>
            <person name="Roux S."/>
            <person name="Palaniappan K."/>
            <person name="Varghese N."/>
            <person name="Mukherjee S."/>
            <person name="Reddy T.B.K."/>
            <person name="Daum C."/>
            <person name="Copeland A."/>
            <person name="Chen I.A."/>
            <person name="Ivanova N.N."/>
            <person name="Kyrpides N.C."/>
            <person name="Shapiro N."/>
            <person name="Eloe-Fadrosh E.A."/>
            <person name="Pietrasiak N."/>
        </authorList>
    </citation>
    <scope>NUCLEOTIDE SEQUENCE</scope>
    <source>
        <strain evidence="2">JT2-VF2</strain>
    </source>
</reference>
<reference evidence="2" key="1">
    <citation type="submission" date="2021-05" db="EMBL/GenBank/DDBJ databases">
        <authorList>
            <person name="Pietrasiak N."/>
            <person name="Ward R."/>
            <person name="Stajich J.E."/>
            <person name="Kurbessoian T."/>
        </authorList>
    </citation>
    <scope>NUCLEOTIDE SEQUENCE</scope>
    <source>
        <strain evidence="2">JT2-VF2</strain>
    </source>
</reference>
<organism evidence="2 3">
    <name type="scientific">Mojavia pulchra JT2-VF2</name>
    <dbReference type="NCBI Taxonomy" id="287848"/>
    <lineage>
        <taxon>Bacteria</taxon>
        <taxon>Bacillati</taxon>
        <taxon>Cyanobacteriota</taxon>
        <taxon>Cyanophyceae</taxon>
        <taxon>Nostocales</taxon>
        <taxon>Nostocaceae</taxon>
    </lineage>
</organism>
<proteinExistence type="predicted"/>
<sequence length="188" mass="20486">MLTKNQNQTPIYFDAEIVDERTQHIQGEQYDSEKVQQAIAQTDGGVTVLRGIAQGSFLVGFQVASTQSLYLAGSVGLFPAVVAGLPVGLSVAATLCYLRFDNSVIPLICDRQKFGLGVTRTLMLAASSWKLTTDAQQMDFVARSSFLGVTQQVKQYEGIESPKQTNFPIILSLAAVVAVILAFYCRKR</sequence>
<evidence type="ECO:0000313" key="2">
    <source>
        <dbReference type="EMBL" id="MBW4565567.1"/>
    </source>
</evidence>
<keyword evidence="1" id="KW-0472">Membrane</keyword>
<gene>
    <name evidence="2" type="ORF">KME32_31695</name>
</gene>
<feature type="transmembrane region" description="Helical" evidence="1">
    <location>
        <begin position="167"/>
        <end position="185"/>
    </location>
</feature>